<accession>A0ABV0JWX0</accession>
<protein>
    <submittedName>
        <fullName evidence="1">Uncharacterized protein</fullName>
    </submittedName>
</protein>
<proteinExistence type="predicted"/>
<reference evidence="1 2" key="1">
    <citation type="submission" date="2022-04" db="EMBL/GenBank/DDBJ databases">
        <title>Positive selection, recombination, and allopatry shape intraspecific diversity of widespread and dominant cyanobacteria.</title>
        <authorList>
            <person name="Wei J."/>
            <person name="Shu W."/>
            <person name="Hu C."/>
        </authorList>
    </citation>
    <scope>NUCLEOTIDE SEQUENCE [LARGE SCALE GENOMIC DNA]</scope>
    <source>
        <strain evidence="1 2">GB2-A5</strain>
    </source>
</reference>
<dbReference type="RefSeq" id="WP_190421690.1">
    <property type="nucleotide sequence ID" value="NZ_JAMPKK010000098.1"/>
</dbReference>
<comment type="caution">
    <text evidence="1">The sequence shown here is derived from an EMBL/GenBank/DDBJ whole genome shotgun (WGS) entry which is preliminary data.</text>
</comment>
<name>A0ABV0JWX0_9CYAN</name>
<evidence type="ECO:0000313" key="2">
    <source>
        <dbReference type="Proteomes" id="UP001442494"/>
    </source>
</evidence>
<dbReference type="EMBL" id="JAMPKK010000098">
    <property type="protein sequence ID" value="MEP0867955.1"/>
    <property type="molecule type" value="Genomic_DNA"/>
</dbReference>
<sequence length="155" mass="17378">MTTATFYPNAPDLCEDDYLLLGLATCFYKEDGEVREVKVIEPIPSAALEAILKGIPTSYQMAIATTMGAVLTEDNTLTQPADFPEEAQFSDEFAFRAIASARTYKTHPEAQSHIPVGTTRTDFNYSIERKRVLNAQRVVRKEDNVKQHSHTHKVL</sequence>
<organism evidence="1 2">
    <name type="scientific">Funiculus sociatus GB2-A5</name>
    <dbReference type="NCBI Taxonomy" id="2933946"/>
    <lineage>
        <taxon>Bacteria</taxon>
        <taxon>Bacillati</taxon>
        <taxon>Cyanobacteriota</taxon>
        <taxon>Cyanophyceae</taxon>
        <taxon>Coleofasciculales</taxon>
        <taxon>Coleofasciculaceae</taxon>
        <taxon>Funiculus</taxon>
    </lineage>
</organism>
<dbReference type="Proteomes" id="UP001442494">
    <property type="component" value="Unassembled WGS sequence"/>
</dbReference>
<gene>
    <name evidence="1" type="ORF">NDI37_26295</name>
</gene>
<evidence type="ECO:0000313" key="1">
    <source>
        <dbReference type="EMBL" id="MEP0867955.1"/>
    </source>
</evidence>
<keyword evidence="2" id="KW-1185">Reference proteome</keyword>